<comment type="caution">
    <text evidence="2">The sequence shown here is derived from an EMBL/GenBank/DDBJ whole genome shotgun (WGS) entry which is preliminary data.</text>
</comment>
<evidence type="ECO:0000259" key="1">
    <source>
        <dbReference type="Pfam" id="PF01261"/>
    </source>
</evidence>
<evidence type="ECO:0000313" key="3">
    <source>
        <dbReference type="Proteomes" id="UP000604161"/>
    </source>
</evidence>
<dbReference type="Pfam" id="PF01261">
    <property type="entry name" value="AP_endonuc_2"/>
    <property type="match status" value="1"/>
</dbReference>
<dbReference type="InterPro" id="IPR013022">
    <property type="entry name" value="Xyl_isomerase-like_TIM-brl"/>
</dbReference>
<dbReference type="Gene3D" id="3.20.20.150">
    <property type="entry name" value="Divalent-metal-dependent TIM barrel enzymes"/>
    <property type="match status" value="1"/>
</dbReference>
<protein>
    <submittedName>
        <fullName evidence="2">TIM barrel protein</fullName>
    </submittedName>
</protein>
<accession>A0ABR8NYC9</accession>
<dbReference type="PANTHER" id="PTHR12110">
    <property type="entry name" value="HYDROXYPYRUVATE ISOMERASE"/>
    <property type="match status" value="1"/>
</dbReference>
<dbReference type="InterPro" id="IPR036237">
    <property type="entry name" value="Xyl_isomerase-like_sf"/>
</dbReference>
<dbReference type="EMBL" id="JACYFC010000002">
    <property type="protein sequence ID" value="MBD5771050.1"/>
    <property type="molecule type" value="Genomic_DNA"/>
</dbReference>
<dbReference type="Proteomes" id="UP000604161">
    <property type="component" value="Unassembled WGS sequence"/>
</dbReference>
<dbReference type="PANTHER" id="PTHR12110:SF41">
    <property type="entry name" value="INOSOSE DEHYDRATASE"/>
    <property type="match status" value="1"/>
</dbReference>
<reference evidence="2 3" key="1">
    <citation type="submission" date="2020-09" db="EMBL/GenBank/DDBJ databases">
        <title>Marinomonas sp. nov., isolated from the cysticercosis algae of Qingdao, China.</title>
        <authorList>
            <person name="Sun X."/>
        </authorList>
    </citation>
    <scope>NUCLEOTIDE SEQUENCE [LARGE SCALE GENOMIC DNA]</scope>
    <source>
        <strain evidence="2 3">SM2066</strain>
    </source>
</reference>
<proteinExistence type="predicted"/>
<name>A0ABR8NYC9_9GAMM</name>
<dbReference type="SUPFAM" id="SSF51658">
    <property type="entry name" value="Xylose isomerase-like"/>
    <property type="match status" value="1"/>
</dbReference>
<evidence type="ECO:0000313" key="2">
    <source>
        <dbReference type="EMBL" id="MBD5771050.1"/>
    </source>
</evidence>
<gene>
    <name evidence="2" type="ORF">IF202_08285</name>
</gene>
<sequence>MKLHLSNAPCSWGIEFADNPSNPAWETVLQEISQAGYKATELGPLGYLPTDSQMLASKLQENGLGLIAGTIFKHLHKPEKRAEILEYTRETCKLLQAQQAKYMVVIDHVSSPRTDQAGQIETAYRLPTYQWDEMMKTITELSLICREYDIVPVVHPHAGTFIEYRDEIDRAMKDLDGDLVKLCVDSGHCRYAGINPSELIEAYQDRVEYIHFKDIDETVLEHTVANNVDFYKAIGNGVFCPLGKGCVDFTQLRATLEKINYNGWITVEQDVDPAAKDNSSLENAQESRQFIEEHFLQ</sequence>
<dbReference type="RefSeq" id="WP_191594404.1">
    <property type="nucleotide sequence ID" value="NZ_JACYFC010000002.1"/>
</dbReference>
<dbReference type="InterPro" id="IPR050312">
    <property type="entry name" value="IolE/XylAMocC-like"/>
</dbReference>
<keyword evidence="3" id="KW-1185">Reference proteome</keyword>
<feature type="domain" description="Xylose isomerase-like TIM barrel" evidence="1">
    <location>
        <begin position="30"/>
        <end position="293"/>
    </location>
</feature>
<organism evidence="2 3">
    <name type="scientific">Marinomonas colpomeniae</name>
    <dbReference type="NCBI Taxonomy" id="2774408"/>
    <lineage>
        <taxon>Bacteria</taxon>
        <taxon>Pseudomonadati</taxon>
        <taxon>Pseudomonadota</taxon>
        <taxon>Gammaproteobacteria</taxon>
        <taxon>Oceanospirillales</taxon>
        <taxon>Oceanospirillaceae</taxon>
        <taxon>Marinomonas</taxon>
    </lineage>
</organism>